<sequence length="141" mass="15267">MSVHFGGGALVKTPLIGTKRKTTRAGLEFDDFERQRKTISSDLSQEIYRAKSIKEESSRGKEMSKKGDGAVTLLSLEGQGGSQAGSWRADRDAILQELGPGAEKQGLGSPPGGGGLRERVLRHQLLFPWSSTLLSLHHIRA</sequence>
<evidence type="ECO:0000313" key="1">
    <source>
        <dbReference type="EMBL" id="KFO29714.1"/>
    </source>
</evidence>
<evidence type="ECO:0000313" key="2">
    <source>
        <dbReference type="Proteomes" id="UP000028990"/>
    </source>
</evidence>
<name>A0A091DC91_FUKDA</name>
<reference evidence="1 2" key="1">
    <citation type="submission" date="2013-11" db="EMBL/GenBank/DDBJ databases">
        <title>The Damaraland mole rat (Fukomys damarensis) genome and evolution of African mole rats.</title>
        <authorList>
            <person name="Gladyshev V.N."/>
            <person name="Fang X."/>
        </authorList>
    </citation>
    <scope>NUCLEOTIDE SEQUENCE [LARGE SCALE GENOMIC DNA]</scope>
    <source>
        <tissue evidence="1">Liver</tissue>
    </source>
</reference>
<dbReference type="Proteomes" id="UP000028990">
    <property type="component" value="Unassembled WGS sequence"/>
</dbReference>
<dbReference type="EMBL" id="KN122569">
    <property type="protein sequence ID" value="KFO29714.1"/>
    <property type="molecule type" value="Genomic_DNA"/>
</dbReference>
<protein>
    <submittedName>
        <fullName evidence="1">Uncharacterized protein</fullName>
    </submittedName>
</protein>
<gene>
    <name evidence="1" type="ORF">H920_08869</name>
</gene>
<dbReference type="AlphaFoldDB" id="A0A091DC91"/>
<accession>A0A091DC91</accession>
<proteinExistence type="predicted"/>
<organism evidence="1 2">
    <name type="scientific">Fukomys damarensis</name>
    <name type="common">Damaraland mole rat</name>
    <name type="synonym">Cryptomys damarensis</name>
    <dbReference type="NCBI Taxonomy" id="885580"/>
    <lineage>
        <taxon>Eukaryota</taxon>
        <taxon>Metazoa</taxon>
        <taxon>Chordata</taxon>
        <taxon>Craniata</taxon>
        <taxon>Vertebrata</taxon>
        <taxon>Euteleostomi</taxon>
        <taxon>Mammalia</taxon>
        <taxon>Eutheria</taxon>
        <taxon>Euarchontoglires</taxon>
        <taxon>Glires</taxon>
        <taxon>Rodentia</taxon>
        <taxon>Hystricomorpha</taxon>
        <taxon>Bathyergidae</taxon>
        <taxon>Fukomys</taxon>
    </lineage>
</organism>
<keyword evidence="2" id="KW-1185">Reference proteome</keyword>